<evidence type="ECO:0000313" key="1">
    <source>
        <dbReference type="EnsemblPlants" id="OPUNC03G30820.1"/>
    </source>
</evidence>
<sequence>MAEAKYNLFSESEIVLEMLDLCKRFAEAMSFDAEKVQPSLARSYHDSIIFAQFLRNQNCY</sequence>
<reference evidence="1" key="2">
    <citation type="submission" date="2018-05" db="EMBL/GenBank/DDBJ databases">
        <title>OpunRS2 (Oryza punctata Reference Sequence Version 2).</title>
        <authorList>
            <person name="Zhang J."/>
            <person name="Kudrna D."/>
            <person name="Lee S."/>
            <person name="Talag J."/>
            <person name="Welchert J."/>
            <person name="Wing R.A."/>
        </authorList>
    </citation>
    <scope>NUCLEOTIDE SEQUENCE [LARGE SCALE GENOMIC DNA]</scope>
</reference>
<dbReference type="EnsemblPlants" id="OPUNC03G30820.1">
    <property type="protein sequence ID" value="OPUNC03G30820.1"/>
    <property type="gene ID" value="OPUNC03G30820"/>
</dbReference>
<keyword evidence="2" id="KW-1185">Reference proteome</keyword>
<accession>A0A0E0KIV3</accession>
<proteinExistence type="predicted"/>
<evidence type="ECO:0000313" key="2">
    <source>
        <dbReference type="Proteomes" id="UP000026962"/>
    </source>
</evidence>
<dbReference type="Gramene" id="OPUNC03G30820.1">
    <property type="protein sequence ID" value="OPUNC03G30820.1"/>
    <property type="gene ID" value="OPUNC03G30820"/>
</dbReference>
<dbReference type="AlphaFoldDB" id="A0A0E0KIV3"/>
<name>A0A0E0KIV3_ORYPU</name>
<dbReference type="Proteomes" id="UP000026962">
    <property type="component" value="Chromosome 3"/>
</dbReference>
<organism evidence="1">
    <name type="scientific">Oryza punctata</name>
    <name type="common">Red rice</name>
    <dbReference type="NCBI Taxonomy" id="4537"/>
    <lineage>
        <taxon>Eukaryota</taxon>
        <taxon>Viridiplantae</taxon>
        <taxon>Streptophyta</taxon>
        <taxon>Embryophyta</taxon>
        <taxon>Tracheophyta</taxon>
        <taxon>Spermatophyta</taxon>
        <taxon>Magnoliopsida</taxon>
        <taxon>Liliopsida</taxon>
        <taxon>Poales</taxon>
        <taxon>Poaceae</taxon>
        <taxon>BOP clade</taxon>
        <taxon>Oryzoideae</taxon>
        <taxon>Oryzeae</taxon>
        <taxon>Oryzinae</taxon>
        <taxon>Oryza</taxon>
    </lineage>
</organism>
<protein>
    <submittedName>
        <fullName evidence="1">Uncharacterized protein</fullName>
    </submittedName>
</protein>
<reference evidence="1" key="1">
    <citation type="submission" date="2015-04" db="UniProtKB">
        <authorList>
            <consortium name="EnsemblPlants"/>
        </authorList>
    </citation>
    <scope>IDENTIFICATION</scope>
</reference>
<dbReference type="HOGENOM" id="CLU_2945762_0_0_1"/>